<keyword evidence="2" id="KW-1185">Reference proteome</keyword>
<accession>A0A8H3J0H5</accession>
<dbReference type="EMBL" id="CAJPDT010000108">
    <property type="protein sequence ID" value="CAF9938426.1"/>
    <property type="molecule type" value="Genomic_DNA"/>
</dbReference>
<organism evidence="1 2">
    <name type="scientific">Imshaugia aleurites</name>
    <dbReference type="NCBI Taxonomy" id="172621"/>
    <lineage>
        <taxon>Eukaryota</taxon>
        <taxon>Fungi</taxon>
        <taxon>Dikarya</taxon>
        <taxon>Ascomycota</taxon>
        <taxon>Pezizomycotina</taxon>
        <taxon>Lecanoromycetes</taxon>
        <taxon>OSLEUM clade</taxon>
        <taxon>Lecanoromycetidae</taxon>
        <taxon>Lecanorales</taxon>
        <taxon>Lecanorineae</taxon>
        <taxon>Parmeliaceae</taxon>
        <taxon>Imshaugia</taxon>
    </lineage>
</organism>
<dbReference type="Proteomes" id="UP000664534">
    <property type="component" value="Unassembled WGS sequence"/>
</dbReference>
<evidence type="ECO:0000313" key="2">
    <source>
        <dbReference type="Proteomes" id="UP000664534"/>
    </source>
</evidence>
<gene>
    <name evidence="1" type="ORF">IMSHALPRED_000796</name>
</gene>
<dbReference type="AlphaFoldDB" id="A0A8H3J0H5"/>
<dbReference type="OrthoDB" id="438641at2759"/>
<reference evidence="1" key="1">
    <citation type="submission" date="2021-03" db="EMBL/GenBank/DDBJ databases">
        <authorList>
            <person name="Tagirdzhanova G."/>
        </authorList>
    </citation>
    <scope>NUCLEOTIDE SEQUENCE</scope>
</reference>
<comment type="caution">
    <text evidence="1">The sequence shown here is derived from an EMBL/GenBank/DDBJ whole genome shotgun (WGS) entry which is preliminary data.</text>
</comment>
<protein>
    <submittedName>
        <fullName evidence="1">Uncharacterized protein</fullName>
    </submittedName>
</protein>
<evidence type="ECO:0000313" key="1">
    <source>
        <dbReference type="EMBL" id="CAF9938426.1"/>
    </source>
</evidence>
<name>A0A8H3J0H5_9LECA</name>
<proteinExistence type="predicted"/>
<sequence length="274" mass="30220">MEKLYGAFTSLKSHILDSNTTSGPLFKIMLNAAKKPYAKTLDKVLADEPSRQPHLTNLLSCSNLLDEPWKPTSTNNGWQIPESMVPTAYLKKALVNDYRDIRLHPYLPKAWIGRAARFLALGYAELAVADAHKARLLLKDLSPALWNDTEKNLDSLAVNVTMAIVRDSFCKSSEETSDRVLEQLASGYKDATLLMVQGLNSLEAYQDSISFLEYYLEGIPDEPSFTALLKETQERLQRLATGGGGSAGERKGLEAVGVGGYWASRMGRSVDCEG</sequence>